<protein>
    <submittedName>
        <fullName evidence="2">Uncharacterized protein</fullName>
    </submittedName>
</protein>
<feature type="compositionally biased region" description="Basic residues" evidence="1">
    <location>
        <begin position="54"/>
        <end position="71"/>
    </location>
</feature>
<evidence type="ECO:0000256" key="1">
    <source>
        <dbReference type="SAM" id="MobiDB-lite"/>
    </source>
</evidence>
<gene>
    <name evidence="2" type="ORF">ElyMa_004242300</name>
</gene>
<comment type="caution">
    <text evidence="2">The sequence shown here is derived from an EMBL/GenBank/DDBJ whole genome shotgun (WGS) entry which is preliminary data.</text>
</comment>
<dbReference type="Proteomes" id="UP000762676">
    <property type="component" value="Unassembled WGS sequence"/>
</dbReference>
<feature type="compositionally biased region" description="Basic residues" evidence="1">
    <location>
        <begin position="226"/>
        <end position="235"/>
    </location>
</feature>
<feature type="compositionally biased region" description="Low complexity" evidence="1">
    <location>
        <begin position="146"/>
        <end position="166"/>
    </location>
</feature>
<evidence type="ECO:0000313" key="3">
    <source>
        <dbReference type="Proteomes" id="UP000762676"/>
    </source>
</evidence>
<dbReference type="EMBL" id="BMAT01008557">
    <property type="protein sequence ID" value="GFR88089.1"/>
    <property type="molecule type" value="Genomic_DNA"/>
</dbReference>
<sequence>MMNSFLQMSASAGQMPAAFGHHAHNTHFSSSGSGGGIGGVSSSSGNLNSQQVYHHPHHHHHHHPHPAHHPHLGQLYHPGQHPHFNQTRPSFAIQEILGLSCGRQGASTPPSPGSVPDTATATAAAAAAAAAALMVSGGGVGGGTGVSSDSGAAATSASSSSSSMPGLGPGGVYFNPGAGTPPTTSQTLCGTAGSLAHHHHHHSHPHPHHQNMQAGASGFPTPPIGSHHHHHHHGPHQSMGAGSLYPWRLDLGPNVGPGQALSAPRFPAIPGRHSEDIVFDYKHSIGDDGEYRSQSSFHHAHLLISITALRYESLCTK</sequence>
<name>A0AAV4GS55_9GAST</name>
<feature type="region of interest" description="Disordered" evidence="1">
    <location>
        <begin position="145"/>
        <end position="241"/>
    </location>
</feature>
<accession>A0AAV4GS55</accession>
<organism evidence="2 3">
    <name type="scientific">Elysia marginata</name>
    <dbReference type="NCBI Taxonomy" id="1093978"/>
    <lineage>
        <taxon>Eukaryota</taxon>
        <taxon>Metazoa</taxon>
        <taxon>Spiralia</taxon>
        <taxon>Lophotrochozoa</taxon>
        <taxon>Mollusca</taxon>
        <taxon>Gastropoda</taxon>
        <taxon>Heterobranchia</taxon>
        <taxon>Euthyneura</taxon>
        <taxon>Panpulmonata</taxon>
        <taxon>Sacoglossa</taxon>
        <taxon>Placobranchoidea</taxon>
        <taxon>Plakobranchidae</taxon>
        <taxon>Elysia</taxon>
    </lineage>
</organism>
<proteinExistence type="predicted"/>
<feature type="region of interest" description="Disordered" evidence="1">
    <location>
        <begin position="23"/>
        <end position="86"/>
    </location>
</feature>
<feature type="compositionally biased region" description="Basic residues" evidence="1">
    <location>
        <begin position="196"/>
        <end position="209"/>
    </location>
</feature>
<reference evidence="2 3" key="1">
    <citation type="journal article" date="2021" name="Elife">
        <title>Chloroplast acquisition without the gene transfer in kleptoplastic sea slugs, Plakobranchus ocellatus.</title>
        <authorList>
            <person name="Maeda T."/>
            <person name="Takahashi S."/>
            <person name="Yoshida T."/>
            <person name="Shimamura S."/>
            <person name="Takaki Y."/>
            <person name="Nagai Y."/>
            <person name="Toyoda A."/>
            <person name="Suzuki Y."/>
            <person name="Arimoto A."/>
            <person name="Ishii H."/>
            <person name="Satoh N."/>
            <person name="Nishiyama T."/>
            <person name="Hasebe M."/>
            <person name="Maruyama T."/>
            <person name="Minagawa J."/>
            <person name="Obokata J."/>
            <person name="Shigenobu S."/>
        </authorList>
    </citation>
    <scope>NUCLEOTIDE SEQUENCE [LARGE SCALE GENOMIC DNA]</scope>
</reference>
<keyword evidence="3" id="KW-1185">Reference proteome</keyword>
<dbReference type="AlphaFoldDB" id="A0AAV4GS55"/>
<evidence type="ECO:0000313" key="2">
    <source>
        <dbReference type="EMBL" id="GFR88089.1"/>
    </source>
</evidence>